<comment type="caution">
    <text evidence="2">The sequence shown here is derived from an EMBL/GenBank/DDBJ whole genome shotgun (WGS) entry which is preliminary data.</text>
</comment>
<proteinExistence type="predicted"/>
<evidence type="ECO:0000256" key="1">
    <source>
        <dbReference type="SAM" id="Phobius"/>
    </source>
</evidence>
<gene>
    <name evidence="2" type="ORF">CBF32_03450</name>
</gene>
<sequence length="101" mass="11846">MRKSYEGYLLLEMMIAMTVILLSILMMMSSINFLFLDEKKCQEELEMSILLYEMASGLNVSSDNKEIIRNKGKTSGFVIKDWNQNHLRIESEELFLEVKKE</sequence>
<keyword evidence="1" id="KW-1133">Transmembrane helix</keyword>
<dbReference type="EMBL" id="NGJX01000003">
    <property type="protein sequence ID" value="RSU03737.1"/>
    <property type="molecule type" value="Genomic_DNA"/>
</dbReference>
<dbReference type="OrthoDB" id="9912415at2"/>
<accession>A0A369B023</accession>
<name>A0A369B023_9ENTE</name>
<dbReference type="AlphaFoldDB" id="A0A369B023"/>
<evidence type="ECO:0008006" key="4">
    <source>
        <dbReference type="Google" id="ProtNLM"/>
    </source>
</evidence>
<dbReference type="Proteomes" id="UP000288197">
    <property type="component" value="Unassembled WGS sequence"/>
</dbReference>
<feature type="transmembrane region" description="Helical" evidence="1">
    <location>
        <begin position="7"/>
        <end position="35"/>
    </location>
</feature>
<evidence type="ECO:0000313" key="2">
    <source>
        <dbReference type="EMBL" id="RSU03737.1"/>
    </source>
</evidence>
<dbReference type="GeneID" id="63145998"/>
<reference evidence="2 3" key="1">
    <citation type="submission" date="2017-05" db="EMBL/GenBank/DDBJ databases">
        <title>Vagococcus spp. assemblies.</title>
        <authorList>
            <person name="Gulvik C.A."/>
        </authorList>
    </citation>
    <scope>NUCLEOTIDE SEQUENCE [LARGE SCALE GENOMIC DNA]</scope>
    <source>
        <strain evidence="2 3">NCFB 2497</strain>
    </source>
</reference>
<evidence type="ECO:0000313" key="3">
    <source>
        <dbReference type="Proteomes" id="UP000288197"/>
    </source>
</evidence>
<keyword evidence="1" id="KW-0812">Transmembrane</keyword>
<keyword evidence="3" id="KW-1185">Reference proteome</keyword>
<keyword evidence="1" id="KW-0472">Membrane</keyword>
<dbReference type="RefSeq" id="WP_114289183.1">
    <property type="nucleotide sequence ID" value="NZ_CP081459.1"/>
</dbReference>
<protein>
    <recommendedName>
        <fullName evidence="4">Competence protein ComGE</fullName>
    </recommendedName>
</protein>
<organism evidence="2 3">
    <name type="scientific">Vagococcus fluvialis</name>
    <dbReference type="NCBI Taxonomy" id="2738"/>
    <lineage>
        <taxon>Bacteria</taxon>
        <taxon>Bacillati</taxon>
        <taxon>Bacillota</taxon>
        <taxon>Bacilli</taxon>
        <taxon>Lactobacillales</taxon>
        <taxon>Enterococcaceae</taxon>
        <taxon>Vagococcus</taxon>
    </lineage>
</organism>